<feature type="transmembrane region" description="Helical" evidence="1">
    <location>
        <begin position="44"/>
        <end position="67"/>
    </location>
</feature>
<dbReference type="AlphaFoldDB" id="A0ABD6AAW7"/>
<keyword evidence="1" id="KW-0472">Membrane</keyword>
<evidence type="ECO:0000313" key="2">
    <source>
        <dbReference type="EMBL" id="MFC7317719.1"/>
    </source>
</evidence>
<comment type="caution">
    <text evidence="2">The sequence shown here is derived from an EMBL/GenBank/DDBJ whole genome shotgun (WGS) entry which is preliminary data.</text>
</comment>
<proteinExistence type="predicted"/>
<evidence type="ECO:0000256" key="1">
    <source>
        <dbReference type="SAM" id="Phobius"/>
    </source>
</evidence>
<name>A0ABD6AAW7_9EURY</name>
<feature type="transmembrane region" description="Helical" evidence="1">
    <location>
        <begin position="73"/>
        <end position="91"/>
    </location>
</feature>
<organism evidence="2 3">
    <name type="scientific">Halomarina halobia</name>
    <dbReference type="NCBI Taxonomy" id="3033386"/>
    <lineage>
        <taxon>Archaea</taxon>
        <taxon>Methanobacteriati</taxon>
        <taxon>Methanobacteriota</taxon>
        <taxon>Stenosarchaea group</taxon>
        <taxon>Halobacteria</taxon>
        <taxon>Halobacteriales</taxon>
        <taxon>Natronomonadaceae</taxon>
        <taxon>Halomarina</taxon>
    </lineage>
</organism>
<dbReference type="RefSeq" id="WP_276303039.1">
    <property type="nucleotide sequence ID" value="NZ_CP119992.1"/>
</dbReference>
<dbReference type="GeneID" id="79315600"/>
<evidence type="ECO:0000313" key="3">
    <source>
        <dbReference type="Proteomes" id="UP001596547"/>
    </source>
</evidence>
<keyword evidence="1" id="KW-1133">Transmembrane helix</keyword>
<dbReference type="EMBL" id="JBHTBF010000002">
    <property type="protein sequence ID" value="MFC7317719.1"/>
    <property type="molecule type" value="Genomic_DNA"/>
</dbReference>
<gene>
    <name evidence="2" type="ORF">ACFQPE_13110</name>
</gene>
<dbReference type="Proteomes" id="UP001596547">
    <property type="component" value="Unassembled WGS sequence"/>
</dbReference>
<protein>
    <submittedName>
        <fullName evidence="2">Uncharacterized protein</fullName>
    </submittedName>
</protein>
<feature type="transmembrane region" description="Helical" evidence="1">
    <location>
        <begin position="12"/>
        <end position="32"/>
    </location>
</feature>
<reference evidence="2 3" key="1">
    <citation type="journal article" date="2019" name="Int. J. Syst. Evol. Microbiol.">
        <title>The Global Catalogue of Microorganisms (GCM) 10K type strain sequencing project: providing services to taxonomists for standard genome sequencing and annotation.</title>
        <authorList>
            <consortium name="The Broad Institute Genomics Platform"/>
            <consortium name="The Broad Institute Genome Sequencing Center for Infectious Disease"/>
            <person name="Wu L."/>
            <person name="Ma J."/>
        </authorList>
    </citation>
    <scope>NUCLEOTIDE SEQUENCE [LARGE SCALE GENOMIC DNA]</scope>
    <source>
        <strain evidence="2 3">PSR21</strain>
    </source>
</reference>
<keyword evidence="1" id="KW-0812">Transmembrane</keyword>
<sequence>MDKQLVPGLRLLVLQMLAIDALIHLSVVAPRLAASSVSGEFPRVVTVFMALSIAAIVVGALAVWAGAVSYRTAYLLVVLLTAGEIVGWLLFHNTGLGHTHDAGIVESTIEHVVGDPLETAAKTAEVVALALAAYLLRVDAAARTRRPSPVGRLLARDD</sequence>
<accession>A0ABD6AAW7</accession>
<keyword evidence="3" id="KW-1185">Reference proteome</keyword>